<dbReference type="Gene3D" id="3.30.1490.480">
    <property type="entry name" value="Endolytic murein transglycosylase"/>
    <property type="match status" value="1"/>
</dbReference>
<comment type="similarity">
    <text evidence="7">Belongs to the transglycosylase MltG family.</text>
</comment>
<dbReference type="Pfam" id="PF02618">
    <property type="entry name" value="YceG"/>
    <property type="match status" value="1"/>
</dbReference>
<dbReference type="PANTHER" id="PTHR30518">
    <property type="entry name" value="ENDOLYTIC MUREIN TRANSGLYCOSYLASE"/>
    <property type="match status" value="1"/>
</dbReference>
<evidence type="ECO:0000256" key="5">
    <source>
        <dbReference type="ARBA" id="ARBA00023239"/>
    </source>
</evidence>
<dbReference type="GO" id="GO:0005886">
    <property type="term" value="C:plasma membrane"/>
    <property type="evidence" value="ECO:0007669"/>
    <property type="project" value="UniProtKB-UniRule"/>
</dbReference>
<dbReference type="GO" id="GO:0071555">
    <property type="term" value="P:cell wall organization"/>
    <property type="evidence" value="ECO:0007669"/>
    <property type="project" value="UniProtKB-KW"/>
</dbReference>
<comment type="catalytic activity">
    <reaction evidence="7">
        <text>a peptidoglycan chain = a peptidoglycan chain with N-acetyl-1,6-anhydromuramyl-[peptide] at the reducing end + a peptidoglycan chain with N-acetylglucosamine at the non-reducing end.</text>
        <dbReference type="EC" id="4.2.2.29"/>
    </reaction>
</comment>
<evidence type="ECO:0000313" key="8">
    <source>
        <dbReference type="EMBL" id="RNA68772.1"/>
    </source>
</evidence>
<accession>A0A3M7TUU3</accession>
<dbReference type="GO" id="GO:0008932">
    <property type="term" value="F:lytic endotransglycosylase activity"/>
    <property type="evidence" value="ECO:0007669"/>
    <property type="project" value="UniProtKB-UniRule"/>
</dbReference>
<keyword evidence="2 7" id="KW-0812">Transmembrane</keyword>
<comment type="caution">
    <text evidence="8">The sequence shown here is derived from an EMBL/GenBank/DDBJ whole genome shotgun (WGS) entry which is preliminary data.</text>
</comment>
<dbReference type="AlphaFoldDB" id="A0A3M7TUU3"/>
<dbReference type="OrthoDB" id="9814591at2"/>
<dbReference type="EC" id="4.2.2.29" evidence="7"/>
<evidence type="ECO:0000256" key="2">
    <source>
        <dbReference type="ARBA" id="ARBA00022692"/>
    </source>
</evidence>
<reference evidence="8 9" key="1">
    <citation type="submission" date="2018-10" db="EMBL/GenBank/DDBJ databases">
        <title>Bacillus Keqinensis sp. nov., a moderately halophilic bacterium isolated from a saline-alkaline lake.</title>
        <authorList>
            <person name="Wang H."/>
        </authorList>
    </citation>
    <scope>NUCLEOTIDE SEQUENCE [LARGE SCALE GENOMIC DNA]</scope>
    <source>
        <strain evidence="8 9">KQ-3</strain>
    </source>
</reference>
<keyword evidence="9" id="KW-1185">Reference proteome</keyword>
<feature type="site" description="Important for catalytic activity" evidence="7">
    <location>
        <position position="264"/>
    </location>
</feature>
<evidence type="ECO:0000256" key="4">
    <source>
        <dbReference type="ARBA" id="ARBA00023136"/>
    </source>
</evidence>
<protein>
    <recommendedName>
        <fullName evidence="7">Endolytic murein transglycosylase</fullName>
        <ecNumber evidence="7">4.2.2.29</ecNumber>
    </recommendedName>
    <alternativeName>
        <fullName evidence="7">Peptidoglycan lytic transglycosylase</fullName>
    </alternativeName>
    <alternativeName>
        <fullName evidence="7">Peptidoglycan polymerization terminase</fullName>
    </alternativeName>
</protein>
<keyword evidence="3 7" id="KW-1133">Transmembrane helix</keyword>
<dbReference type="NCBIfam" id="TIGR00247">
    <property type="entry name" value="endolytic transglycosylase MltG"/>
    <property type="match status" value="1"/>
</dbReference>
<keyword evidence="1 7" id="KW-1003">Cell membrane</keyword>
<organism evidence="8 9">
    <name type="scientific">Alteribacter keqinensis</name>
    <dbReference type="NCBI Taxonomy" id="2483800"/>
    <lineage>
        <taxon>Bacteria</taxon>
        <taxon>Bacillati</taxon>
        <taxon>Bacillota</taxon>
        <taxon>Bacilli</taxon>
        <taxon>Bacillales</taxon>
        <taxon>Bacillaceae</taxon>
        <taxon>Alteribacter</taxon>
    </lineage>
</organism>
<dbReference type="EMBL" id="RHIB01000001">
    <property type="protein sequence ID" value="RNA68772.1"/>
    <property type="molecule type" value="Genomic_DNA"/>
</dbReference>
<comment type="function">
    <text evidence="7">Functions as a peptidoglycan terminase that cleaves nascent peptidoglycan strands endolytically to terminate their elongation.</text>
</comment>
<keyword evidence="5 7" id="KW-0456">Lyase</keyword>
<gene>
    <name evidence="7 8" type="primary">mltG</name>
    <name evidence="8" type="ORF">EBO34_02065</name>
</gene>
<evidence type="ECO:0000256" key="7">
    <source>
        <dbReference type="HAMAP-Rule" id="MF_02065"/>
    </source>
</evidence>
<dbReference type="GO" id="GO:0009252">
    <property type="term" value="P:peptidoglycan biosynthetic process"/>
    <property type="evidence" value="ECO:0007669"/>
    <property type="project" value="UniProtKB-UniRule"/>
</dbReference>
<keyword evidence="4 7" id="KW-0472">Membrane</keyword>
<dbReference type="PANTHER" id="PTHR30518:SF2">
    <property type="entry name" value="ENDOLYTIC MUREIN TRANSGLYCOSYLASE"/>
    <property type="match status" value="1"/>
</dbReference>
<dbReference type="CDD" id="cd08010">
    <property type="entry name" value="MltG_like"/>
    <property type="match status" value="1"/>
</dbReference>
<dbReference type="Proteomes" id="UP000278746">
    <property type="component" value="Unassembled WGS sequence"/>
</dbReference>
<evidence type="ECO:0000313" key="9">
    <source>
        <dbReference type="Proteomes" id="UP000278746"/>
    </source>
</evidence>
<proteinExistence type="inferred from homology"/>
<name>A0A3M7TUU3_9BACI</name>
<evidence type="ECO:0000256" key="1">
    <source>
        <dbReference type="ARBA" id="ARBA00022475"/>
    </source>
</evidence>
<evidence type="ECO:0000256" key="6">
    <source>
        <dbReference type="ARBA" id="ARBA00023316"/>
    </source>
</evidence>
<dbReference type="InterPro" id="IPR003770">
    <property type="entry name" value="MLTG-like"/>
</dbReference>
<evidence type="ECO:0000256" key="3">
    <source>
        <dbReference type="ARBA" id="ARBA00022989"/>
    </source>
</evidence>
<dbReference type="HAMAP" id="MF_02065">
    <property type="entry name" value="MltG"/>
    <property type="match status" value="1"/>
</dbReference>
<sequence length="379" mass="43297">MSDKKDQHNHEENQISGKLIEKQKEASLVRKIVLICFVVILLSVVGAAAGTYVYITNAIGPVDEEAEEATSVEIPIGSSTSGIGNILESEGLISNATIFRYYVRYKNEGGFQAGEYELSPSMDMDEIIAALKEGRVYQDYEFSFTIPEGRWLETIINHIAENTEHEYDEFMELLSDEDYLRELIDEYAMLDEEILEDEDIRHPLEGYLFPARYDFTEENPEMEEILTTMLDRTQGILANMADEIEASEYTVHEILSMASIIEAESIGDEERETISGVIHNRLEDDMPLQMDPTIAYAQNKHISRTTRDDTQTDHPYNTYVNRGLTPGPINNPGQNSIIAALNPEDHDYLYFYHSEDGQSFFSETYSDHQDVLREHRDNN</sequence>
<dbReference type="RefSeq" id="WP_122896297.1">
    <property type="nucleotide sequence ID" value="NZ_RHIB01000001.1"/>
</dbReference>
<keyword evidence="6 7" id="KW-0961">Cell wall biogenesis/degradation</keyword>